<dbReference type="InterPro" id="IPR011231">
    <property type="entry name" value="Phage_VT1-Sakai_H0018"/>
</dbReference>
<proteinExistence type="predicted"/>
<dbReference type="Pfam" id="PF09956">
    <property type="entry name" value="Phage_cement_2"/>
    <property type="match status" value="1"/>
</dbReference>
<dbReference type="RefSeq" id="WP_191724985.1">
    <property type="nucleotide sequence ID" value="NZ_JACSPY010000001.1"/>
</dbReference>
<name>A0ABR8WR02_9MICO</name>
<reference evidence="1 2" key="1">
    <citation type="submission" date="2020-08" db="EMBL/GenBank/DDBJ databases">
        <title>A Genomic Blueprint of the Chicken Gut Microbiome.</title>
        <authorList>
            <person name="Gilroy R."/>
            <person name="Ravi A."/>
            <person name="Getino M."/>
            <person name="Pursley I."/>
            <person name="Horton D.L."/>
            <person name="Alikhan N.-F."/>
            <person name="Baker D."/>
            <person name="Gharbi K."/>
            <person name="Hall N."/>
            <person name="Watson M."/>
            <person name="Adriaenssens E.M."/>
            <person name="Foster-Nyarko E."/>
            <person name="Jarju S."/>
            <person name="Secka A."/>
            <person name="Antonio M."/>
            <person name="Oren A."/>
            <person name="Chaudhuri R."/>
            <person name="La Ragione R.M."/>
            <person name="Hildebrand F."/>
            <person name="Pallen M.J."/>
        </authorList>
    </citation>
    <scope>NUCLEOTIDE SEQUENCE [LARGE SCALE GENOMIC DNA]</scope>
    <source>
        <strain evidence="1 2">Re57</strain>
    </source>
</reference>
<comment type="caution">
    <text evidence="1">The sequence shown here is derived from an EMBL/GenBank/DDBJ whole genome shotgun (WGS) entry which is preliminary data.</text>
</comment>
<gene>
    <name evidence="1" type="ORF">H9634_01110</name>
</gene>
<evidence type="ECO:0000313" key="1">
    <source>
        <dbReference type="EMBL" id="MBD8019383.1"/>
    </source>
</evidence>
<dbReference type="Proteomes" id="UP000651517">
    <property type="component" value="Unassembled WGS sequence"/>
</dbReference>
<sequence>MAANYLPLYRPGHTVTFSVTEAVKAGNFCELGGTDWSVKPATGTGAVIGQAGHDAEIGDRVTVEIGKPIHEAKASGAVTRGDSLKVAGADTVAKNDTGTVHGIALASADAGELVPFIQV</sequence>
<accession>A0ABR8WR02</accession>
<organism evidence="1 2">
    <name type="scientific">Brevibacterium gallinarum</name>
    <dbReference type="NCBI Taxonomy" id="2762220"/>
    <lineage>
        <taxon>Bacteria</taxon>
        <taxon>Bacillati</taxon>
        <taxon>Actinomycetota</taxon>
        <taxon>Actinomycetes</taxon>
        <taxon>Micrococcales</taxon>
        <taxon>Brevibacteriaceae</taxon>
        <taxon>Brevibacterium</taxon>
    </lineage>
</organism>
<evidence type="ECO:0000313" key="2">
    <source>
        <dbReference type="Proteomes" id="UP000651517"/>
    </source>
</evidence>
<dbReference type="EMBL" id="JACSPY010000001">
    <property type="protein sequence ID" value="MBD8019383.1"/>
    <property type="molecule type" value="Genomic_DNA"/>
</dbReference>
<protein>
    <submittedName>
        <fullName evidence="1">DUF2190 family protein</fullName>
    </submittedName>
</protein>
<keyword evidence="2" id="KW-1185">Reference proteome</keyword>